<dbReference type="GO" id="GO:0016020">
    <property type="term" value="C:membrane"/>
    <property type="evidence" value="ECO:0007669"/>
    <property type="project" value="UniProtKB-SubCell"/>
</dbReference>
<evidence type="ECO:0000256" key="5">
    <source>
        <dbReference type="ARBA" id="ARBA00022989"/>
    </source>
</evidence>
<dbReference type="eggNOG" id="ENOG502R1CW">
    <property type="taxonomic scope" value="Eukaryota"/>
</dbReference>
<evidence type="ECO:0000259" key="9">
    <source>
        <dbReference type="Pfam" id="PF14416"/>
    </source>
</evidence>
<sequence>MKVPLSEHHGDRNAPQHNAGVNFRRATMIVPAVILLAAIPLWLLVVSSPVQPQDYPPARLMEDENGSPEDTVLGAAVAAAAVPVVREKKCDVFVGKWVYRPDALTYYTNETCYAISDQQNCMKFGRPDMEFLKWRWEPDGCELPPFNAAEFAEMARGKSIAFVGDSLGRNHMQSLLCLLSSVDQPEDISLRYTTDYNFKRWYLPKHNLTLGTFWAPFLVRTTDARGGQTLNGILTLHLDEPHPSWSAEISAFDYVIVSAGQWFFRPLIYYRNGRLLGCSACGQDNVTEVSRFQAYQAALRTTLRAITGRKGREGSGGGGTTFLRTFSPAHFEHGDWTDGGSCPRTRPFGSDEKKLEGYDLEFYVAQVEEFLEAERQARADGSKIRLLDTTRAMLLRPDGHPNRQCNWPKSNVGRADCVHWCLPGPIDTWNELLFYVMKSDRGGKFAQRKLQNLRS</sequence>
<feature type="domain" description="Trichome birefringence-like C-terminal" evidence="8">
    <location>
        <begin position="143"/>
        <end position="434"/>
    </location>
</feature>
<evidence type="ECO:0000256" key="6">
    <source>
        <dbReference type="ARBA" id="ARBA00023136"/>
    </source>
</evidence>
<proteinExistence type="inferred from homology"/>
<feature type="transmembrane region" description="Helical" evidence="7">
    <location>
        <begin position="26"/>
        <end position="45"/>
    </location>
</feature>
<keyword evidence="6 7" id="KW-0472">Membrane</keyword>
<dbReference type="InterPro" id="IPR026057">
    <property type="entry name" value="TBL_C"/>
</dbReference>
<dbReference type="STRING" id="71139.A0A059ARA9"/>
<accession>A0A059ARA9</accession>
<comment type="similarity">
    <text evidence="2">Belongs to the PC-esterase family. TBL subfamily.</text>
</comment>
<comment type="subcellular location">
    <subcellularLocation>
        <location evidence="1">Membrane</location>
        <topology evidence="1">Single-pass membrane protein</topology>
    </subcellularLocation>
</comment>
<evidence type="ECO:0000256" key="4">
    <source>
        <dbReference type="ARBA" id="ARBA00022968"/>
    </source>
</evidence>
<dbReference type="Pfam" id="PF13839">
    <property type="entry name" value="PC-Esterase"/>
    <property type="match status" value="1"/>
</dbReference>
<reference evidence="10" key="1">
    <citation type="submission" date="2013-07" db="EMBL/GenBank/DDBJ databases">
        <title>The genome of Eucalyptus grandis.</title>
        <authorList>
            <person name="Schmutz J."/>
            <person name="Hayes R."/>
            <person name="Myburg A."/>
            <person name="Tuskan G."/>
            <person name="Grattapaglia D."/>
            <person name="Rokhsar D.S."/>
        </authorList>
    </citation>
    <scope>NUCLEOTIDE SEQUENCE</scope>
    <source>
        <tissue evidence="10">Leaf extractions</tissue>
    </source>
</reference>
<dbReference type="InParanoid" id="A0A059ARA9"/>
<dbReference type="Pfam" id="PF14416">
    <property type="entry name" value="PMR5N"/>
    <property type="match status" value="1"/>
</dbReference>
<gene>
    <name evidence="10" type="ORF">EUGRSUZ_I02109</name>
</gene>
<dbReference type="InterPro" id="IPR029962">
    <property type="entry name" value="TBL"/>
</dbReference>
<evidence type="ECO:0000259" key="8">
    <source>
        <dbReference type="Pfam" id="PF13839"/>
    </source>
</evidence>
<feature type="domain" description="Trichome birefringence-like N-terminal" evidence="9">
    <location>
        <begin position="88"/>
        <end position="142"/>
    </location>
</feature>
<dbReference type="OMA" id="GHKPEDK"/>
<protein>
    <submittedName>
        <fullName evidence="10">Uncharacterized protein</fullName>
    </submittedName>
</protein>
<dbReference type="PANTHER" id="PTHR32285:SF13">
    <property type="entry name" value="TRICHOME BIREFRINGENCE-LIKE N-TERMINAL DOMAIN-CONTAINING PROTEIN"/>
    <property type="match status" value="1"/>
</dbReference>
<evidence type="ECO:0000313" key="10">
    <source>
        <dbReference type="EMBL" id="KCW56383.1"/>
    </source>
</evidence>
<evidence type="ECO:0000256" key="1">
    <source>
        <dbReference type="ARBA" id="ARBA00004167"/>
    </source>
</evidence>
<organism evidence="10">
    <name type="scientific">Eucalyptus grandis</name>
    <name type="common">Flooded gum</name>
    <dbReference type="NCBI Taxonomy" id="71139"/>
    <lineage>
        <taxon>Eukaryota</taxon>
        <taxon>Viridiplantae</taxon>
        <taxon>Streptophyta</taxon>
        <taxon>Embryophyta</taxon>
        <taxon>Tracheophyta</taxon>
        <taxon>Spermatophyta</taxon>
        <taxon>Magnoliopsida</taxon>
        <taxon>eudicotyledons</taxon>
        <taxon>Gunneridae</taxon>
        <taxon>Pentapetalae</taxon>
        <taxon>rosids</taxon>
        <taxon>malvids</taxon>
        <taxon>Myrtales</taxon>
        <taxon>Myrtaceae</taxon>
        <taxon>Myrtoideae</taxon>
        <taxon>Eucalypteae</taxon>
        <taxon>Eucalyptus</taxon>
    </lineage>
</organism>
<dbReference type="PANTHER" id="PTHR32285">
    <property type="entry name" value="PROTEIN TRICHOME BIREFRINGENCE-LIKE 9-RELATED"/>
    <property type="match status" value="1"/>
</dbReference>
<evidence type="ECO:0000256" key="3">
    <source>
        <dbReference type="ARBA" id="ARBA00022692"/>
    </source>
</evidence>
<dbReference type="Gramene" id="KCW56383">
    <property type="protein sequence ID" value="KCW56383"/>
    <property type="gene ID" value="EUGRSUZ_I02109"/>
</dbReference>
<evidence type="ECO:0000256" key="7">
    <source>
        <dbReference type="SAM" id="Phobius"/>
    </source>
</evidence>
<name>A0A059ARA9_EUCGR</name>
<dbReference type="GO" id="GO:0005794">
    <property type="term" value="C:Golgi apparatus"/>
    <property type="evidence" value="ECO:0000318"/>
    <property type="project" value="GO_Central"/>
</dbReference>
<keyword evidence="4" id="KW-0735">Signal-anchor</keyword>
<evidence type="ECO:0000256" key="2">
    <source>
        <dbReference type="ARBA" id="ARBA00007727"/>
    </source>
</evidence>
<dbReference type="AlphaFoldDB" id="A0A059ARA9"/>
<keyword evidence="3 7" id="KW-0812">Transmembrane</keyword>
<keyword evidence="5 7" id="KW-1133">Transmembrane helix</keyword>
<dbReference type="InterPro" id="IPR025846">
    <property type="entry name" value="TBL_N"/>
</dbReference>
<dbReference type="EMBL" id="KK198761">
    <property type="protein sequence ID" value="KCW56383.1"/>
    <property type="molecule type" value="Genomic_DNA"/>
</dbReference>
<dbReference type="GO" id="GO:0016413">
    <property type="term" value="F:O-acetyltransferase activity"/>
    <property type="evidence" value="ECO:0000318"/>
    <property type="project" value="GO_Central"/>
</dbReference>